<organism evidence="3 4">
    <name type="scientific">Rhodofomes roseus</name>
    <dbReference type="NCBI Taxonomy" id="34475"/>
    <lineage>
        <taxon>Eukaryota</taxon>
        <taxon>Fungi</taxon>
        <taxon>Dikarya</taxon>
        <taxon>Basidiomycota</taxon>
        <taxon>Agaricomycotina</taxon>
        <taxon>Agaricomycetes</taxon>
        <taxon>Polyporales</taxon>
        <taxon>Rhodofomes</taxon>
    </lineage>
</organism>
<dbReference type="STRING" id="34475.A0A4Y9Y3I8"/>
<proteinExistence type="predicted"/>
<name>A0A4Y9Y3I8_9APHY</name>
<feature type="coiled-coil region" evidence="1">
    <location>
        <begin position="49"/>
        <end position="101"/>
    </location>
</feature>
<evidence type="ECO:0000313" key="4">
    <source>
        <dbReference type="Proteomes" id="UP000298390"/>
    </source>
</evidence>
<feature type="coiled-coil region" evidence="1">
    <location>
        <begin position="174"/>
        <end position="201"/>
    </location>
</feature>
<gene>
    <name evidence="3" type="ORF">EVJ58_g7337</name>
</gene>
<evidence type="ECO:0000256" key="1">
    <source>
        <dbReference type="SAM" id="Coils"/>
    </source>
</evidence>
<protein>
    <submittedName>
        <fullName evidence="3">Uncharacterized protein</fullName>
    </submittedName>
</protein>
<feature type="compositionally biased region" description="Basic residues" evidence="2">
    <location>
        <begin position="1"/>
        <end position="14"/>
    </location>
</feature>
<evidence type="ECO:0000313" key="3">
    <source>
        <dbReference type="EMBL" id="TFY56935.1"/>
    </source>
</evidence>
<reference evidence="3 4" key="1">
    <citation type="submission" date="2019-01" db="EMBL/GenBank/DDBJ databases">
        <title>Genome sequencing of the rare red list fungi Fomitopsis rosea.</title>
        <authorList>
            <person name="Buettner E."/>
            <person name="Kellner H."/>
        </authorList>
    </citation>
    <scope>NUCLEOTIDE SEQUENCE [LARGE SCALE GENOMIC DNA]</scope>
    <source>
        <strain evidence="3 4">DSM 105464</strain>
    </source>
</reference>
<sequence length="596" mass="64902">MARGGKKLSRAQKTRNREAAARSLASRRVRKDAAATPSASPSGSAAGSIELLQQDLTDAACKLSAAKAEGQRSKAAAKLAAKAAKQDKYNAERRIHRLEAKLAERVLNTTAVPASPSPSTTFIPSHFSAIVSTSTTATDSDATRTLMRVPAVTTPAAYPGTPSSDLVMIPRAQLDSLRKERKKLLRQVERLRKRREQDKLMLLELRGQLRERPLKRIFPYKTKGGMVTEDTRTMIRELVALGVPHTKIKEASRIVLAAAGYATEGDFDRHSISRIVREGYAAAAMHVMWEVSEADSWTGSADGTGHKHIEHLSHHMYTTKVSKDPSSGSVVSSHTLLNLGVRAATGKTSEVQLDVLKALLAEYLEIYNESPLGQDSPLTLSNVLTKLVGWGSDHAEDQKKFFRLLCTWKQHVDREQRGAASLQTIMDQQPAEYVAHILRATDNAISAAGGAIAWDALSDVERDVRRAAAVHEVKMALGEAAFQSLSDNERANIDMMVWAGCAMHKEQNSVKGGATALKEYWKAASVPGPCALMNRDRATLHVQLGTNSDAAKLIAMTSEGGAVKLTTLAGAIFNHHDDKKGQQDVYRIFMEHAIQA</sequence>
<comment type="caution">
    <text evidence="3">The sequence shown here is derived from an EMBL/GenBank/DDBJ whole genome shotgun (WGS) entry which is preliminary data.</text>
</comment>
<dbReference type="AlphaFoldDB" id="A0A4Y9Y3I8"/>
<feature type="region of interest" description="Disordered" evidence="2">
    <location>
        <begin position="1"/>
        <end position="46"/>
    </location>
</feature>
<evidence type="ECO:0000256" key="2">
    <source>
        <dbReference type="SAM" id="MobiDB-lite"/>
    </source>
</evidence>
<dbReference type="EMBL" id="SEKV01000465">
    <property type="protein sequence ID" value="TFY56935.1"/>
    <property type="molecule type" value="Genomic_DNA"/>
</dbReference>
<feature type="compositionally biased region" description="Low complexity" evidence="2">
    <location>
        <begin position="34"/>
        <end position="46"/>
    </location>
</feature>
<dbReference type="Proteomes" id="UP000298390">
    <property type="component" value="Unassembled WGS sequence"/>
</dbReference>
<keyword evidence="1" id="KW-0175">Coiled coil</keyword>
<accession>A0A4Y9Y3I8</accession>